<dbReference type="InterPro" id="IPR000873">
    <property type="entry name" value="AMP-dep_synth/lig_dom"/>
</dbReference>
<protein>
    <submittedName>
        <fullName evidence="7">Acetoacetate--CoA ligase</fullName>
        <ecNumber evidence="7">6.2.1.16</ecNumber>
    </submittedName>
</protein>
<gene>
    <name evidence="7" type="ORF">EFK50_12210</name>
</gene>
<name>A0A3N0CHN1_9ACTN</name>
<dbReference type="RefSeq" id="WP_123227822.1">
    <property type="nucleotide sequence ID" value="NZ_RJSE01000007.1"/>
</dbReference>
<dbReference type="EC" id="6.2.1.16" evidence="7"/>
<dbReference type="Pfam" id="PF00501">
    <property type="entry name" value="AMP-binding"/>
    <property type="match status" value="1"/>
</dbReference>
<dbReference type="InterPro" id="IPR005914">
    <property type="entry name" value="Acac_CoA_synth"/>
</dbReference>
<dbReference type="Proteomes" id="UP000267128">
    <property type="component" value="Unassembled WGS sequence"/>
</dbReference>
<evidence type="ECO:0000256" key="4">
    <source>
        <dbReference type="ARBA" id="ARBA00022840"/>
    </source>
</evidence>
<dbReference type="Gene3D" id="3.30.300.30">
    <property type="match status" value="1"/>
</dbReference>
<keyword evidence="2 7" id="KW-0436">Ligase</keyword>
<dbReference type="InterPro" id="IPR042099">
    <property type="entry name" value="ANL_N_sf"/>
</dbReference>
<dbReference type="InterPro" id="IPR045851">
    <property type="entry name" value="AMP-bd_C_sf"/>
</dbReference>
<evidence type="ECO:0000256" key="1">
    <source>
        <dbReference type="ARBA" id="ARBA00006432"/>
    </source>
</evidence>
<dbReference type="InterPro" id="IPR032387">
    <property type="entry name" value="ACAS_N"/>
</dbReference>
<accession>A0A3N0CHN1</accession>
<dbReference type="Pfam" id="PF16177">
    <property type="entry name" value="ACAS_N"/>
    <property type="match status" value="1"/>
</dbReference>
<dbReference type="AlphaFoldDB" id="A0A3N0CHN1"/>
<evidence type="ECO:0000313" key="8">
    <source>
        <dbReference type="Proteomes" id="UP000267128"/>
    </source>
</evidence>
<feature type="domain" description="Acetyl-coenzyme A synthetase N-terminal" evidence="6">
    <location>
        <begin position="38"/>
        <end position="92"/>
    </location>
</feature>
<dbReference type="Gene3D" id="3.40.50.12780">
    <property type="entry name" value="N-terminal domain of ligase-like"/>
    <property type="match status" value="1"/>
</dbReference>
<keyword evidence="8" id="KW-1185">Reference proteome</keyword>
<organism evidence="7 8">
    <name type="scientific">Nocardioides marmoriginsengisoli</name>
    <dbReference type="NCBI Taxonomy" id="661483"/>
    <lineage>
        <taxon>Bacteria</taxon>
        <taxon>Bacillati</taxon>
        <taxon>Actinomycetota</taxon>
        <taxon>Actinomycetes</taxon>
        <taxon>Propionibacteriales</taxon>
        <taxon>Nocardioidaceae</taxon>
        <taxon>Nocardioides</taxon>
    </lineage>
</organism>
<evidence type="ECO:0000259" key="5">
    <source>
        <dbReference type="Pfam" id="PF00501"/>
    </source>
</evidence>
<dbReference type="PROSITE" id="PS00455">
    <property type="entry name" value="AMP_BINDING"/>
    <property type="match status" value="1"/>
</dbReference>
<sequence length="670" mass="70708">MQPPNPQALWQPASDGGSQLEAFATTTAARRGVPVPDYPQLWKWSVSDPAGFWGAWWQELAIPYDGDPRTVLASTAMPGAAWFPDVRLNYAEAVLAMPGRADADVVVRATSQTRPDVELTAAELRDAVARARAGLLRAGVGTGDRVAAYAPNIPETLVLMLAAASLGAVFSSCPPEFGPSSVLDRWRQLEPTLLLAVDGYRYGAKPVSREAAVAEVLAGLPSIRSVVWLPYLDPDAEGPDGAIPWSSFVGEPAAPAFTRLPFDAPLVVLFSSGTTGLPKAIVHGHGGIVVEHLKAHRLHLDLGAGDRFLWFTTTGWMMWNFLASALGAGTTIGLVDGDPAYPGPAALWELADRWQLTALGLSPAFLAQCRDAGVVPGEVGALDGLRLVGVTGAPLSAELHTWAARNVPDRVQVVPISGGTDVCTAFLGGAPTVPVRAGEIPCAWLGCAVAAWDDDGNSLTDEVGELVVTAPMPSMPVGFWGDAGGDRYRSAYFAERPGVWTHGDLVTTTAAGGWVVHGRSDATLNRHGVRIGTAEFYAVLDEESAVGDSLVVHLEAGAGRADALVLLVADPPSGRLADDDLGRVVDELARRLSPRHRPDRVIHLAHLPRTLSGKRLEVPVKRILGGADPDLCLDRGSVTHPDAVDEIARHAITDAREQAPSGPGPKRVPS</sequence>
<evidence type="ECO:0000256" key="2">
    <source>
        <dbReference type="ARBA" id="ARBA00022598"/>
    </source>
</evidence>
<dbReference type="GO" id="GO:0030729">
    <property type="term" value="F:acetoacetate-CoA ligase activity"/>
    <property type="evidence" value="ECO:0007669"/>
    <property type="project" value="UniProtKB-EC"/>
</dbReference>
<dbReference type="OrthoDB" id="9803968at2"/>
<evidence type="ECO:0000256" key="3">
    <source>
        <dbReference type="ARBA" id="ARBA00022741"/>
    </source>
</evidence>
<comment type="caution">
    <text evidence="7">The sequence shown here is derived from an EMBL/GenBank/DDBJ whole genome shotgun (WGS) entry which is preliminary data.</text>
</comment>
<dbReference type="PANTHER" id="PTHR42921">
    <property type="entry name" value="ACETOACETYL-COA SYNTHETASE"/>
    <property type="match status" value="1"/>
</dbReference>
<dbReference type="EMBL" id="RJSE01000007">
    <property type="protein sequence ID" value="RNL62526.1"/>
    <property type="molecule type" value="Genomic_DNA"/>
</dbReference>
<evidence type="ECO:0000259" key="6">
    <source>
        <dbReference type="Pfam" id="PF16177"/>
    </source>
</evidence>
<keyword evidence="3" id="KW-0547">Nucleotide-binding</keyword>
<dbReference type="NCBIfam" id="NF002937">
    <property type="entry name" value="PRK03584.1"/>
    <property type="match status" value="1"/>
</dbReference>
<proteinExistence type="inferred from homology"/>
<keyword evidence="4" id="KW-0067">ATP-binding</keyword>
<dbReference type="InterPro" id="IPR020845">
    <property type="entry name" value="AMP-binding_CS"/>
</dbReference>
<comment type="similarity">
    <text evidence="1">Belongs to the ATP-dependent AMP-binding enzyme family.</text>
</comment>
<reference evidence="7 8" key="1">
    <citation type="submission" date="2018-11" db="EMBL/GenBank/DDBJ databases">
        <authorList>
            <person name="Li F."/>
        </authorList>
    </citation>
    <scope>NUCLEOTIDE SEQUENCE [LARGE SCALE GENOMIC DNA]</scope>
    <source>
        <strain evidence="7 8">Gsoil 097</strain>
    </source>
</reference>
<dbReference type="GO" id="GO:0006629">
    <property type="term" value="P:lipid metabolic process"/>
    <property type="evidence" value="ECO:0007669"/>
    <property type="project" value="InterPro"/>
</dbReference>
<dbReference type="GO" id="GO:0005524">
    <property type="term" value="F:ATP binding"/>
    <property type="evidence" value="ECO:0007669"/>
    <property type="project" value="UniProtKB-KW"/>
</dbReference>
<dbReference type="SUPFAM" id="SSF56801">
    <property type="entry name" value="Acetyl-CoA synthetase-like"/>
    <property type="match status" value="1"/>
</dbReference>
<dbReference type="NCBIfam" id="TIGR01217">
    <property type="entry name" value="ac_ac_CoA_syn"/>
    <property type="match status" value="1"/>
</dbReference>
<dbReference type="PANTHER" id="PTHR42921:SF1">
    <property type="entry name" value="ACETOACETYL-COA SYNTHETASE"/>
    <property type="match status" value="1"/>
</dbReference>
<feature type="domain" description="AMP-dependent synthetase/ligase" evidence="5">
    <location>
        <begin position="108"/>
        <end position="471"/>
    </location>
</feature>
<evidence type="ECO:0000313" key="7">
    <source>
        <dbReference type="EMBL" id="RNL62526.1"/>
    </source>
</evidence>